<protein>
    <recommendedName>
        <fullName evidence="2">aminomethyltransferase</fullName>
        <ecNumber evidence="2">2.1.2.10</ecNumber>
    </recommendedName>
    <alternativeName>
        <fullName evidence="5">Glycine cleavage system T protein</fullName>
    </alternativeName>
</protein>
<evidence type="ECO:0000313" key="12">
    <source>
        <dbReference type="Proteomes" id="UP000323886"/>
    </source>
</evidence>
<keyword evidence="12" id="KW-1185">Reference proteome</keyword>
<dbReference type="RefSeq" id="WP_150096086.1">
    <property type="nucleotide sequence ID" value="NZ_VWPL01000003.1"/>
</dbReference>
<name>A0A5M6I5L4_9HYPH</name>
<proteinExistence type="inferred from homology"/>
<dbReference type="Gene3D" id="2.40.30.110">
    <property type="entry name" value="Aminomethyltransferase beta-barrel domains"/>
    <property type="match status" value="1"/>
</dbReference>
<dbReference type="Pfam" id="PF01571">
    <property type="entry name" value="GCV_T"/>
    <property type="match status" value="1"/>
</dbReference>
<dbReference type="SUPFAM" id="SSF101790">
    <property type="entry name" value="Aminomethyltransferase beta-barrel domain"/>
    <property type="match status" value="1"/>
</dbReference>
<evidence type="ECO:0000256" key="4">
    <source>
        <dbReference type="ARBA" id="ARBA00022679"/>
    </source>
</evidence>
<dbReference type="AlphaFoldDB" id="A0A5M6I5L4"/>
<dbReference type="GO" id="GO:0008483">
    <property type="term" value="F:transaminase activity"/>
    <property type="evidence" value="ECO:0007669"/>
    <property type="project" value="UniProtKB-KW"/>
</dbReference>
<organism evidence="11 12">
    <name type="scientific">Blastochloris sulfoviridis</name>
    <dbReference type="NCBI Taxonomy" id="50712"/>
    <lineage>
        <taxon>Bacteria</taxon>
        <taxon>Pseudomonadati</taxon>
        <taxon>Pseudomonadota</taxon>
        <taxon>Alphaproteobacteria</taxon>
        <taxon>Hyphomicrobiales</taxon>
        <taxon>Blastochloridaceae</taxon>
        <taxon>Blastochloris</taxon>
    </lineage>
</organism>
<evidence type="ECO:0000256" key="2">
    <source>
        <dbReference type="ARBA" id="ARBA00012616"/>
    </source>
</evidence>
<reference evidence="11 12" key="1">
    <citation type="submission" date="2019-09" db="EMBL/GenBank/DDBJ databases">
        <title>Draft Whole-Genome sequence of Blastochloris sulfoviridis DSM 729.</title>
        <authorList>
            <person name="Meyer T.E."/>
            <person name="Kyndt J.A."/>
        </authorList>
    </citation>
    <scope>NUCLEOTIDE SEQUENCE [LARGE SCALE GENOMIC DNA]</scope>
    <source>
        <strain evidence="11 12">DSM 729</strain>
    </source>
</reference>
<evidence type="ECO:0000259" key="10">
    <source>
        <dbReference type="Pfam" id="PF08669"/>
    </source>
</evidence>
<keyword evidence="4 11" id="KW-0808">Transferase</keyword>
<evidence type="ECO:0000256" key="8">
    <source>
        <dbReference type="SAM" id="MobiDB-lite"/>
    </source>
</evidence>
<evidence type="ECO:0000256" key="5">
    <source>
        <dbReference type="ARBA" id="ARBA00031395"/>
    </source>
</evidence>
<dbReference type="Proteomes" id="UP000323886">
    <property type="component" value="Unassembled WGS sequence"/>
</dbReference>
<dbReference type="PANTHER" id="PTHR43757">
    <property type="entry name" value="AMINOMETHYLTRANSFERASE"/>
    <property type="match status" value="1"/>
</dbReference>
<feature type="domain" description="Aminomethyltransferase C-terminal" evidence="10">
    <location>
        <begin position="319"/>
        <end position="395"/>
    </location>
</feature>
<keyword evidence="3" id="KW-0032">Aminotransferase</keyword>
<keyword evidence="11" id="KW-0489">Methyltransferase</keyword>
<dbReference type="InterPro" id="IPR027266">
    <property type="entry name" value="TrmE/GcvT-like"/>
</dbReference>
<evidence type="ECO:0000256" key="7">
    <source>
        <dbReference type="PIRSR" id="PIRSR006487-1"/>
    </source>
</evidence>
<dbReference type="EMBL" id="VWPL01000003">
    <property type="protein sequence ID" value="KAA5603105.1"/>
    <property type="molecule type" value="Genomic_DNA"/>
</dbReference>
<comment type="similarity">
    <text evidence="1">Belongs to the GcvT family.</text>
</comment>
<evidence type="ECO:0000256" key="6">
    <source>
        <dbReference type="ARBA" id="ARBA00047665"/>
    </source>
</evidence>
<dbReference type="Gene3D" id="3.30.70.1400">
    <property type="entry name" value="Aminomethyltransferase beta-barrel domains"/>
    <property type="match status" value="1"/>
</dbReference>
<comment type="catalytic activity">
    <reaction evidence="6">
        <text>N(6)-[(R)-S(8)-aminomethyldihydrolipoyl]-L-lysyl-[protein] + (6S)-5,6,7,8-tetrahydrofolate = N(6)-[(R)-dihydrolipoyl]-L-lysyl-[protein] + (6R)-5,10-methylene-5,6,7,8-tetrahydrofolate + NH4(+)</text>
        <dbReference type="Rhea" id="RHEA:16945"/>
        <dbReference type="Rhea" id="RHEA-COMP:10475"/>
        <dbReference type="Rhea" id="RHEA-COMP:10492"/>
        <dbReference type="ChEBI" id="CHEBI:15636"/>
        <dbReference type="ChEBI" id="CHEBI:28938"/>
        <dbReference type="ChEBI" id="CHEBI:57453"/>
        <dbReference type="ChEBI" id="CHEBI:83100"/>
        <dbReference type="ChEBI" id="CHEBI:83143"/>
        <dbReference type="EC" id="2.1.2.10"/>
    </reaction>
</comment>
<dbReference type="InterPro" id="IPR006222">
    <property type="entry name" value="GCVT_N"/>
</dbReference>
<dbReference type="GO" id="GO:0032259">
    <property type="term" value="P:methylation"/>
    <property type="evidence" value="ECO:0007669"/>
    <property type="project" value="UniProtKB-KW"/>
</dbReference>
<dbReference type="Pfam" id="PF08669">
    <property type="entry name" value="GCV_T_C"/>
    <property type="match status" value="1"/>
</dbReference>
<dbReference type="EC" id="2.1.2.10" evidence="2"/>
<dbReference type="PIRSF" id="PIRSF006487">
    <property type="entry name" value="GcvT"/>
    <property type="match status" value="1"/>
</dbReference>
<accession>A0A5M6I5L4</accession>
<dbReference type="GO" id="GO:0005960">
    <property type="term" value="C:glycine cleavage complex"/>
    <property type="evidence" value="ECO:0007669"/>
    <property type="project" value="InterPro"/>
</dbReference>
<dbReference type="InterPro" id="IPR013977">
    <property type="entry name" value="GcvT_C"/>
</dbReference>
<dbReference type="OrthoDB" id="9774591at2"/>
<dbReference type="InterPro" id="IPR028896">
    <property type="entry name" value="GcvT/YgfZ/DmdA"/>
</dbReference>
<gene>
    <name evidence="11" type="primary">gcvT</name>
    <name evidence="11" type="ORF">F1193_02435</name>
</gene>
<evidence type="ECO:0000259" key="9">
    <source>
        <dbReference type="Pfam" id="PF01571"/>
    </source>
</evidence>
<dbReference type="NCBIfam" id="NF001567">
    <property type="entry name" value="PRK00389.1"/>
    <property type="match status" value="1"/>
</dbReference>
<evidence type="ECO:0000256" key="3">
    <source>
        <dbReference type="ARBA" id="ARBA00022576"/>
    </source>
</evidence>
<dbReference type="InterPro" id="IPR006223">
    <property type="entry name" value="GcvT"/>
</dbReference>
<evidence type="ECO:0000256" key="1">
    <source>
        <dbReference type="ARBA" id="ARBA00008609"/>
    </source>
</evidence>
<dbReference type="NCBIfam" id="TIGR00528">
    <property type="entry name" value="gcvT"/>
    <property type="match status" value="1"/>
</dbReference>
<dbReference type="PANTHER" id="PTHR43757:SF2">
    <property type="entry name" value="AMINOMETHYLTRANSFERASE, MITOCHONDRIAL"/>
    <property type="match status" value="1"/>
</dbReference>
<dbReference type="GO" id="GO:0008168">
    <property type="term" value="F:methyltransferase activity"/>
    <property type="evidence" value="ECO:0007669"/>
    <property type="project" value="UniProtKB-KW"/>
</dbReference>
<sequence>MTDQSTTDQSTTDQPSDQPTDAAPAVEPQQPLRQTPLHARHAARGARFVSFAGYEMPVQYLTGILAEHAHTRTKAGLFDIAHMGQAFLLGPDHETTARALEALVPADILGLQPGRLRYTQLLSDEGGILDDLMVTRSDEPGEDGVLMLVVNAATKAADFDRIEQRLPASVRLMRADHRALLALQGPAAAEVLARHLPGIADMVFMTAKSFRIGRIEVHLSRSGYTGEDGFELSVRADRVVELWDILAADRDVTPVGLGARDSLRLEAGLPLHGHDIDAATTPVEAGLAWSIPPRRRAEGGFPGAEHILKEIAEGPARLRVGLLPEGKAPAREGAAIVDLEDQPIGTVTSGGFGPTLGGPLAMGYVNRRFAEPATPVKLMVRGKPLTARVVALPFVPHRYVRGV</sequence>
<feature type="region of interest" description="Disordered" evidence="8">
    <location>
        <begin position="1"/>
        <end position="26"/>
    </location>
</feature>
<dbReference type="Gene3D" id="4.10.1250.10">
    <property type="entry name" value="Aminomethyltransferase fragment"/>
    <property type="match status" value="1"/>
</dbReference>
<feature type="compositionally biased region" description="Low complexity" evidence="8">
    <location>
        <begin position="1"/>
        <end position="21"/>
    </location>
</feature>
<dbReference type="NCBIfam" id="NF010093">
    <property type="entry name" value="PRK13579.1"/>
    <property type="match status" value="1"/>
</dbReference>
<dbReference type="GO" id="GO:0006546">
    <property type="term" value="P:glycine catabolic process"/>
    <property type="evidence" value="ECO:0007669"/>
    <property type="project" value="InterPro"/>
</dbReference>
<comment type="caution">
    <text evidence="11">The sequence shown here is derived from an EMBL/GenBank/DDBJ whole genome shotgun (WGS) entry which is preliminary data.</text>
</comment>
<dbReference type="Gene3D" id="3.30.1360.120">
    <property type="entry name" value="Probable tRNA modification gtpase trme, domain 1"/>
    <property type="match status" value="1"/>
</dbReference>
<feature type="domain" description="GCVT N-terminal" evidence="9">
    <location>
        <begin position="37"/>
        <end position="291"/>
    </location>
</feature>
<dbReference type="GO" id="GO:0004047">
    <property type="term" value="F:aminomethyltransferase activity"/>
    <property type="evidence" value="ECO:0007669"/>
    <property type="project" value="UniProtKB-EC"/>
</dbReference>
<dbReference type="SUPFAM" id="SSF103025">
    <property type="entry name" value="Folate-binding domain"/>
    <property type="match status" value="1"/>
</dbReference>
<feature type="binding site" evidence="7">
    <location>
        <position position="231"/>
    </location>
    <ligand>
        <name>substrate</name>
    </ligand>
</feature>
<dbReference type="InterPro" id="IPR029043">
    <property type="entry name" value="GcvT/YgfZ_C"/>
</dbReference>
<evidence type="ECO:0000313" key="11">
    <source>
        <dbReference type="EMBL" id="KAA5603105.1"/>
    </source>
</evidence>